<dbReference type="OrthoDB" id="1147123at2"/>
<evidence type="ECO:0008006" key="3">
    <source>
        <dbReference type="Google" id="ProtNLM"/>
    </source>
</evidence>
<accession>A0A1T3INU7</accession>
<dbReference type="EMBL" id="MPOG01000004">
    <property type="protein sequence ID" value="OOH97435.1"/>
    <property type="molecule type" value="Genomic_DNA"/>
</dbReference>
<evidence type="ECO:0000313" key="1">
    <source>
        <dbReference type="EMBL" id="OOH97435.1"/>
    </source>
</evidence>
<sequence>MKEKLLCILIVFFGINILKSQYLPKDTLYGKVKEIREKVIFLTEIENPQLLYYDDYGHSGFMGPESTVARFKSTWYTSHMCYYLNYHRFFNVKGNVIKDIWYGKKDNFMNAYRKIYNEKNKIQSEIDSTNYSVYTKNYFYSDYGDVNIISQNMKYNSFGHVYEKYDKEKLKIFKTFDEDGSVNEYKYFYNNGGKLLYSIYKNPRSWKRIDERSWGYGVYDTIGNVYKNIINEYDVKNRLITSKQFDLYQDNKEHKNPKITRQTSYIYKDDNLNTIIKGYGDREPSFTSFVYDKNKRVVEKYCCDKDLSKAIIVEKLKYNGNQILSLNYTEDKKNYKVNFRYKYDQNNNWTEIIKNVDGKDLFKWVREIKYYK</sequence>
<proteinExistence type="predicted"/>
<name>A0A1T3INU7_ELIME</name>
<dbReference type="Proteomes" id="UP000188947">
    <property type="component" value="Unassembled WGS sequence"/>
</dbReference>
<dbReference type="AlphaFoldDB" id="A0A1T3INU7"/>
<keyword evidence="2" id="KW-1185">Reference proteome</keyword>
<evidence type="ECO:0000313" key="2">
    <source>
        <dbReference type="Proteomes" id="UP000188947"/>
    </source>
</evidence>
<comment type="caution">
    <text evidence="1">The sequence shown here is derived from an EMBL/GenBank/DDBJ whole genome shotgun (WGS) entry which is preliminary data.</text>
</comment>
<protein>
    <recommendedName>
        <fullName evidence="3">Sugar-binding protein</fullName>
    </recommendedName>
</protein>
<reference evidence="1 2" key="1">
    <citation type="submission" date="2016-11" db="EMBL/GenBank/DDBJ databases">
        <title>Genome sequence and comparative genomic analysis of clinical strain Elizabethkingia meningoseptica 61421 PRCM.</title>
        <authorList>
            <person name="Wang M."/>
            <person name="Hu S."/>
            <person name="Cao L."/>
            <person name="Jiang T."/>
            <person name="Zhou Y."/>
            <person name="Ming D."/>
        </authorList>
    </citation>
    <scope>NUCLEOTIDE SEQUENCE [LARGE SCALE GENOMIC DNA]</scope>
    <source>
        <strain evidence="1 2">61421 PRCM</strain>
    </source>
</reference>
<organism evidence="1 2">
    <name type="scientific">Elizabethkingia meningoseptica</name>
    <name type="common">Chryseobacterium meningosepticum</name>
    <dbReference type="NCBI Taxonomy" id="238"/>
    <lineage>
        <taxon>Bacteria</taxon>
        <taxon>Pseudomonadati</taxon>
        <taxon>Bacteroidota</taxon>
        <taxon>Flavobacteriia</taxon>
        <taxon>Flavobacteriales</taxon>
        <taxon>Weeksellaceae</taxon>
        <taxon>Elizabethkingia</taxon>
    </lineage>
</organism>
<dbReference type="RefSeq" id="WP_070904356.1">
    <property type="nucleotide sequence ID" value="NZ_CP016378.1"/>
</dbReference>
<gene>
    <name evidence="1" type="ORF">BMF97_03725</name>
</gene>